<comment type="caution">
    <text evidence="5">The sequence shown here is derived from an EMBL/GenBank/DDBJ whole genome shotgun (WGS) entry which is preliminary data.</text>
</comment>
<name>A0ABQ9JRS0_9CUCU</name>
<dbReference type="PANTHER" id="PTHR48043:SF159">
    <property type="entry name" value="EG:EG0003.4 PROTEIN-RELATED"/>
    <property type="match status" value="1"/>
</dbReference>
<dbReference type="PANTHER" id="PTHR48043">
    <property type="entry name" value="EG:EG0003.4 PROTEIN-RELATED"/>
    <property type="match status" value="1"/>
</dbReference>
<evidence type="ECO:0000313" key="6">
    <source>
        <dbReference type="Proteomes" id="UP001162164"/>
    </source>
</evidence>
<evidence type="ECO:0000256" key="2">
    <source>
        <dbReference type="ARBA" id="ARBA00022676"/>
    </source>
</evidence>
<evidence type="ECO:0000256" key="3">
    <source>
        <dbReference type="ARBA" id="ARBA00022679"/>
    </source>
</evidence>
<evidence type="ECO:0000256" key="1">
    <source>
        <dbReference type="ARBA" id="ARBA00009995"/>
    </source>
</evidence>
<keyword evidence="4" id="KW-0812">Transmembrane</keyword>
<evidence type="ECO:0000256" key="4">
    <source>
        <dbReference type="SAM" id="Phobius"/>
    </source>
</evidence>
<dbReference type="SUPFAM" id="SSF53756">
    <property type="entry name" value="UDP-Glycosyltransferase/glycogen phosphorylase"/>
    <property type="match status" value="3"/>
</dbReference>
<keyword evidence="2" id="KW-0328">Glycosyltransferase</keyword>
<feature type="transmembrane region" description="Helical" evidence="4">
    <location>
        <begin position="942"/>
        <end position="965"/>
    </location>
</feature>
<protein>
    <submittedName>
        <fullName evidence="5">Uncharacterized protein</fullName>
    </submittedName>
</protein>
<sequence length="1505" mass="170814">MSKTEKKISEINSAAWEIRPGVRYVKQIGNFFLQEDDNIFNNIIFLYHLGYVITEYILSHNEVQNLINSNETFDLVIVEQFANEAHMGFAQHFNSPLITFSSLGHSEWTSHLVGNIKLPSIEPILFTSYTNRMSFVQRLSNSILNLFDIFYKHFIAMPKQQELLDKYFPSKLTLQEIMYNTSLLLMNSHSSTSHPTMLTTSVIEIGGFHITSNKLPVDIQKFLDESKEGAIFFSMGSNLKTTDLSNNTLSGILNVFSNMKQNVLWKFDGDSISNKPKNVLISKWLPQSDILAHPYTVGFITHGGMLSTTEAIFYGVPMVGIPIFGDQKLNVARSVEKGIAVHLPFKKLSETTLTEALVEILDNPKYKKNSKKLSSILRDRVVKPLDLAMYWVEYIGRHNGNPYSKNSALELYWFQLYLLDARGLVETICKSLFLPLSALLPGPSSGEIREPAIAKCSRILGVFPFAGRSHYILGNSLMRGLAEAGHDVTVISPFEDKNPPKNGSYNNIVLTGFYEELAAIQKQRNMFQMNTQSLIMRIFMQRMLLPMNAKTLEHPNVQDLIKSGTEFDVIILEQFMTDGLKIFGHIFRAPTILFNSVGPCMWVNNIVGNPSPLAYVPHILQTYSSNMSFFERVDNVLSYLLDNMINHFYTFPSLDALLKKIVPNSPNFYELYHNVSLVLLNSHESLNQPVPLVPNMIEIGGFHVKPPKKLPQDLQDYLDSAKEGVVYFSMGSNIKSINFPPERRDMFLRIFRKLRQKVLWKFEDDNLPGLPANVKIGKWLPQQDILAHPNVKVFITHGGMLSSIETVYHGVPILAIPVAADQPQNAKMATNNGYALSLPYHDPDFSEEKLSNLLNELLNNSKYRDNVRKRSKLFHDRPMKPMESAVYWIEYVIRNGGASHLMVAGVGLPWYKYHLVDVVSFILGVAVLLLGLVFVGKSDMKFVVALFPLLINVSVVKCSRILVVFPTPAKSHYILGNSLARAFSRGRTRCHNVRSTIGHKITNSTLHHPSFQNLLKSGQHFDVVIIEQFNNDGLKALAHYYNAPLIVFSTVGANTWVNPLVGNPSPPSYIPEMFLSYSNNMTFWQRLVNFLFFVVSELYKQLVFLPEQNRLMKEVFPDVPDLSTLYYNVSLVLVNSHESTNQPVPHVPNMIDIGGFHIQPAKVLPKELKDFMDNATDGVVYFSMGSNIKPSQMTKAKMDGILRSFGKLKQKVLWKWDEDSLPGKPDNVMISKWFPQQDILGRYTQLQNRSEQLMKDIGIQGEIETHHNTKLFVTHGGLLSTTETVYHGVPVLALPIFGDQKVNAARAQLIGLGISLSYSEFTEEQFSEALRMLLENQKYSENAKRRSKLLHDRPVKPKDLAVYWTEYIIRHNGAPHLRVAALDLPLYKYLFLFQNNTFLTQVACASSQFDYEFVGCGIIFVSYDYFHYSPNPNTEYVLKLLRIARLSPECVVQTADQIGFRLWAGKTPALRPPDGPIVHPLSKEIFSQVCPSFWQKVKASWAEYS</sequence>
<proteinExistence type="inferred from homology"/>
<organism evidence="5 6">
    <name type="scientific">Molorchus minor</name>
    <dbReference type="NCBI Taxonomy" id="1323400"/>
    <lineage>
        <taxon>Eukaryota</taxon>
        <taxon>Metazoa</taxon>
        <taxon>Ecdysozoa</taxon>
        <taxon>Arthropoda</taxon>
        <taxon>Hexapoda</taxon>
        <taxon>Insecta</taxon>
        <taxon>Pterygota</taxon>
        <taxon>Neoptera</taxon>
        <taxon>Endopterygota</taxon>
        <taxon>Coleoptera</taxon>
        <taxon>Polyphaga</taxon>
        <taxon>Cucujiformia</taxon>
        <taxon>Chrysomeloidea</taxon>
        <taxon>Cerambycidae</taxon>
        <taxon>Lamiinae</taxon>
        <taxon>Monochamini</taxon>
        <taxon>Molorchus</taxon>
    </lineage>
</organism>
<comment type="similarity">
    <text evidence="1">Belongs to the UDP-glycosyltransferase family.</text>
</comment>
<feature type="transmembrane region" description="Helical" evidence="4">
    <location>
        <begin position="913"/>
        <end position="935"/>
    </location>
</feature>
<dbReference type="CDD" id="cd03784">
    <property type="entry name" value="GT1_Gtf-like"/>
    <property type="match status" value="3"/>
</dbReference>
<dbReference type="Gene3D" id="3.40.50.2000">
    <property type="entry name" value="Glycogen Phosphorylase B"/>
    <property type="match status" value="3"/>
</dbReference>
<keyword evidence="4" id="KW-1133">Transmembrane helix</keyword>
<dbReference type="EMBL" id="JAPWTJ010000269">
    <property type="protein sequence ID" value="KAJ8980274.1"/>
    <property type="molecule type" value="Genomic_DNA"/>
</dbReference>
<dbReference type="InterPro" id="IPR002213">
    <property type="entry name" value="UDP_glucos_trans"/>
</dbReference>
<keyword evidence="3" id="KW-0808">Transferase</keyword>
<dbReference type="InterPro" id="IPR050271">
    <property type="entry name" value="UDP-glycosyltransferase"/>
</dbReference>
<accession>A0ABQ9JRS0</accession>
<gene>
    <name evidence="5" type="ORF">NQ317_005132</name>
</gene>
<keyword evidence="6" id="KW-1185">Reference proteome</keyword>
<keyword evidence="4" id="KW-0472">Membrane</keyword>
<reference evidence="5" key="1">
    <citation type="journal article" date="2023" name="Insect Mol. Biol.">
        <title>Genome sequencing provides insights into the evolution of gene families encoding plant cell wall-degrading enzymes in longhorned beetles.</title>
        <authorList>
            <person name="Shin N.R."/>
            <person name="Okamura Y."/>
            <person name="Kirsch R."/>
            <person name="Pauchet Y."/>
        </authorList>
    </citation>
    <scope>NUCLEOTIDE SEQUENCE</scope>
    <source>
        <strain evidence="5">MMC_N1</strain>
    </source>
</reference>
<dbReference type="Proteomes" id="UP001162164">
    <property type="component" value="Unassembled WGS sequence"/>
</dbReference>
<dbReference type="Pfam" id="PF00201">
    <property type="entry name" value="UDPGT"/>
    <property type="match status" value="4"/>
</dbReference>
<evidence type="ECO:0000313" key="5">
    <source>
        <dbReference type="EMBL" id="KAJ8980274.1"/>
    </source>
</evidence>
<dbReference type="PROSITE" id="PS00375">
    <property type="entry name" value="UDPGT"/>
    <property type="match status" value="2"/>
</dbReference>
<dbReference type="InterPro" id="IPR035595">
    <property type="entry name" value="UDP_glycos_trans_CS"/>
</dbReference>